<feature type="region of interest" description="Disordered" evidence="5">
    <location>
        <begin position="522"/>
        <end position="554"/>
    </location>
</feature>
<dbReference type="InterPro" id="IPR000014">
    <property type="entry name" value="PAS"/>
</dbReference>
<evidence type="ECO:0000256" key="3">
    <source>
        <dbReference type="ARBA" id="ARBA00023163"/>
    </source>
</evidence>
<comment type="subcellular location">
    <subcellularLocation>
        <location evidence="1">Nucleus</location>
    </subcellularLocation>
</comment>
<dbReference type="SUPFAM" id="SSF55785">
    <property type="entry name" value="PYP-like sensor domain (PAS domain)"/>
    <property type="match status" value="2"/>
</dbReference>
<dbReference type="InterPro" id="IPR035965">
    <property type="entry name" value="PAS-like_dom_sf"/>
</dbReference>
<keyword evidence="8" id="KW-1185">Reference proteome</keyword>
<dbReference type="CDD" id="cd00130">
    <property type="entry name" value="PAS"/>
    <property type="match status" value="2"/>
</dbReference>
<accession>A0A5E4QBL7</accession>
<dbReference type="GO" id="GO:0000981">
    <property type="term" value="F:DNA-binding transcription factor activity, RNA polymerase II-specific"/>
    <property type="evidence" value="ECO:0007669"/>
    <property type="project" value="TreeGrafter"/>
</dbReference>
<dbReference type="GO" id="GO:0010557">
    <property type="term" value="P:positive regulation of macromolecule biosynthetic process"/>
    <property type="evidence" value="ECO:0007669"/>
    <property type="project" value="UniProtKB-ARBA"/>
</dbReference>
<feature type="region of interest" description="Disordered" evidence="5">
    <location>
        <begin position="395"/>
        <end position="420"/>
    </location>
</feature>
<evidence type="ECO:0000256" key="4">
    <source>
        <dbReference type="ARBA" id="ARBA00023242"/>
    </source>
</evidence>
<dbReference type="PANTHER" id="PTHR23043:SF39">
    <property type="entry name" value="DYSFUSION, ISOFORM D"/>
    <property type="match status" value="1"/>
</dbReference>
<dbReference type="PANTHER" id="PTHR23043">
    <property type="entry name" value="HYPOXIA-INDUCIBLE FACTOR 1 ALPHA"/>
    <property type="match status" value="1"/>
</dbReference>
<evidence type="ECO:0000259" key="6">
    <source>
        <dbReference type="PROSITE" id="PS50112"/>
    </source>
</evidence>
<evidence type="ECO:0000256" key="2">
    <source>
        <dbReference type="ARBA" id="ARBA00023015"/>
    </source>
</evidence>
<keyword evidence="3" id="KW-0804">Transcription</keyword>
<dbReference type="Gene3D" id="3.30.450.20">
    <property type="entry name" value="PAS domain"/>
    <property type="match status" value="2"/>
</dbReference>
<dbReference type="Proteomes" id="UP000324832">
    <property type="component" value="Unassembled WGS sequence"/>
</dbReference>
<dbReference type="PROSITE" id="PS50112">
    <property type="entry name" value="PAS"/>
    <property type="match status" value="1"/>
</dbReference>
<dbReference type="AlphaFoldDB" id="A0A5E4QBL7"/>
<evidence type="ECO:0000313" key="7">
    <source>
        <dbReference type="EMBL" id="VVC95110.1"/>
    </source>
</evidence>
<evidence type="ECO:0000313" key="8">
    <source>
        <dbReference type="Proteomes" id="UP000324832"/>
    </source>
</evidence>
<protein>
    <recommendedName>
        <fullName evidence="6">PAS domain-containing protein</fullName>
    </recommendedName>
</protein>
<evidence type="ECO:0000256" key="1">
    <source>
        <dbReference type="ARBA" id="ARBA00004123"/>
    </source>
</evidence>
<feature type="domain" description="PAS" evidence="6">
    <location>
        <begin position="1"/>
        <end position="57"/>
    </location>
</feature>
<gene>
    <name evidence="7" type="ORF">LSINAPIS_LOCUS6903</name>
</gene>
<reference evidence="7 8" key="1">
    <citation type="submission" date="2017-07" db="EMBL/GenBank/DDBJ databases">
        <authorList>
            <person name="Talla V."/>
            <person name="Backstrom N."/>
        </authorList>
    </citation>
    <scope>NUCLEOTIDE SEQUENCE [LARGE SCALE GENOMIC DNA]</scope>
</reference>
<dbReference type="GO" id="GO:0005634">
    <property type="term" value="C:nucleus"/>
    <property type="evidence" value="ECO:0007669"/>
    <property type="project" value="UniProtKB-SubCell"/>
</dbReference>
<sequence>MMMTQNGKLLYISDNAAEYLGHSMEDLLIHGDSVYDVIDKQDQQAVRSELSRAPSDGEDRVFLCRMNVARNARRQMRFGDQKVVLVRGHYVSYLPLCSRNEPVFLASCTPLAMPETRECVVHGATNVFTTVHAMDMKILHIDTNSEWHLGWDRSSLHGVSWYHLLHPECCKEAQTKHRLITQSEQERSCIALLRLQRRCGQFLWVHVVLQLKDNLENSQRPVIVCTNQVLSELEAAVMKANPWLYHYYAVQSKLHYGLAYEAATRMYGPPPPDIQVYPATMQYAPTPPVCINGSQPVMMPNNNIQPHLQQIPTHLTPIHYAYERTDNGPVDYSVSLQENRYHITRIEDTRPQQNNKRKSKSEEKARTPVPNISPRFVTSSGADTLVAVAGSLASRRPGSKNFNISEPEMTDQWNPSPTWSESALQKVPDVCHQDLSPYVTTTPPTPSGTPSAYSHNYSHTFVFDWSPEQYVPHTNNRCSTITSDSSYQDAWRNHRTSFTNSEETSDENCSPNRLSLTMTVRAPSENNTQVDSELLRRQIDRSHPDSPGAKKPAL</sequence>
<evidence type="ECO:0000256" key="5">
    <source>
        <dbReference type="SAM" id="MobiDB-lite"/>
    </source>
</evidence>
<keyword evidence="4" id="KW-0539">Nucleus</keyword>
<organism evidence="7 8">
    <name type="scientific">Leptidea sinapis</name>
    <dbReference type="NCBI Taxonomy" id="189913"/>
    <lineage>
        <taxon>Eukaryota</taxon>
        <taxon>Metazoa</taxon>
        <taxon>Ecdysozoa</taxon>
        <taxon>Arthropoda</taxon>
        <taxon>Hexapoda</taxon>
        <taxon>Insecta</taxon>
        <taxon>Pterygota</taxon>
        <taxon>Neoptera</taxon>
        <taxon>Endopterygota</taxon>
        <taxon>Lepidoptera</taxon>
        <taxon>Glossata</taxon>
        <taxon>Ditrysia</taxon>
        <taxon>Papilionoidea</taxon>
        <taxon>Pieridae</taxon>
        <taxon>Dismorphiinae</taxon>
        <taxon>Leptidea</taxon>
    </lineage>
</organism>
<dbReference type="EMBL" id="FZQP02002225">
    <property type="protein sequence ID" value="VVC95110.1"/>
    <property type="molecule type" value="Genomic_DNA"/>
</dbReference>
<name>A0A5E4QBL7_9NEOP</name>
<feature type="compositionally biased region" description="Basic and acidic residues" evidence="5">
    <location>
        <begin position="533"/>
        <end position="544"/>
    </location>
</feature>
<feature type="region of interest" description="Disordered" evidence="5">
    <location>
        <begin position="343"/>
        <end position="377"/>
    </location>
</feature>
<feature type="compositionally biased region" description="Polar residues" evidence="5">
    <location>
        <begin position="522"/>
        <end position="531"/>
    </location>
</feature>
<dbReference type="SMART" id="SM00091">
    <property type="entry name" value="PAS"/>
    <property type="match status" value="2"/>
</dbReference>
<dbReference type="Pfam" id="PF14598">
    <property type="entry name" value="PAS_11"/>
    <property type="match status" value="1"/>
</dbReference>
<dbReference type="GO" id="GO:0000977">
    <property type="term" value="F:RNA polymerase II transcription regulatory region sequence-specific DNA binding"/>
    <property type="evidence" value="ECO:0007669"/>
    <property type="project" value="TreeGrafter"/>
</dbReference>
<feature type="compositionally biased region" description="Polar residues" evidence="5">
    <location>
        <begin position="411"/>
        <end position="420"/>
    </location>
</feature>
<dbReference type="FunFam" id="3.30.450.20:FF:000081">
    <property type="entry name" value="Dysfusion, isoform B"/>
    <property type="match status" value="1"/>
</dbReference>
<keyword evidence="2" id="KW-0805">Transcription regulation</keyword>
<proteinExistence type="predicted"/>